<sequence>MAANNLKHALFCALVTLIISYPIIGFNLEIQGINITLTGATTSTIGMILLAAVIVFLFQLFRDRIMSALRSLPNPLPQPRKEPMAENKRARIESWVLTGIVVLALFWPFFVSRGSVDLATLVLIYIMLALGLNVVVGLAGLLDLGYVAFYAVGAYTFALLSQYAGFSFWMALPLGACLAALFGLVLGFPVLRLRGDYLAIVTLGFGEIIRILLNNWTALTGGPNGIGGIPDPTLFGMEFGRRVREEGNTSFHETFGIAYSGEHKVIFLYLIALVLAIITALIIRRFMRMPVGRAWEALREDEIAARSLGLSRTAVKLSAFTIGAFFAGFAGTVFASKQGFISPESFVFLESAIILAIVVLGGMGSQLGVVLAAIAVTILPELAREFSDYRMLVFGAAMVLMMVWRPQGLMPMRRVHIELKKQE</sequence>
<evidence type="ECO:0000256" key="5">
    <source>
        <dbReference type="ARBA" id="ARBA00023136"/>
    </source>
</evidence>
<dbReference type="PANTHER" id="PTHR30482:SF20">
    <property type="entry name" value="HIGH-AFFINITY BRANCHED-CHAIN AMINO ACID TRANSPORT SYSTEM PERMEASE PROTEIN LIVM"/>
    <property type="match status" value="1"/>
</dbReference>
<feature type="domain" description="High-affinity branched-chain amino acid transport system permease LivHM N-terminal" evidence="7">
    <location>
        <begin position="5"/>
        <end position="107"/>
    </location>
</feature>
<proteinExistence type="predicted"/>
<keyword evidence="3 6" id="KW-0812">Transmembrane</keyword>
<evidence type="ECO:0000259" key="7">
    <source>
        <dbReference type="Pfam" id="PF11862"/>
    </source>
</evidence>
<feature type="transmembrane region" description="Helical" evidence="6">
    <location>
        <begin position="391"/>
        <end position="407"/>
    </location>
</feature>
<keyword evidence="2" id="KW-1003">Cell membrane</keyword>
<feature type="transmembrane region" description="Helical" evidence="6">
    <location>
        <begin position="147"/>
        <end position="164"/>
    </location>
</feature>
<keyword evidence="4 6" id="KW-1133">Transmembrane helix</keyword>
<dbReference type="InterPro" id="IPR043428">
    <property type="entry name" value="LivM-like"/>
</dbReference>
<keyword evidence="5 6" id="KW-0472">Membrane</keyword>
<feature type="transmembrane region" description="Helical" evidence="6">
    <location>
        <begin position="35"/>
        <end position="61"/>
    </location>
</feature>
<feature type="transmembrane region" description="Helical" evidence="6">
    <location>
        <begin position="197"/>
        <end position="213"/>
    </location>
</feature>
<protein>
    <submittedName>
        <fullName evidence="8">High-affinity branched-chain amino acid ABC transporter permease LivM</fullName>
    </submittedName>
</protein>
<feature type="transmembrane region" description="Helical" evidence="6">
    <location>
        <begin position="346"/>
        <end position="379"/>
    </location>
</feature>
<dbReference type="InterPro" id="IPR021807">
    <property type="entry name" value="LivHM_N"/>
</dbReference>
<evidence type="ECO:0000256" key="2">
    <source>
        <dbReference type="ARBA" id="ARBA00022475"/>
    </source>
</evidence>
<dbReference type="EMBL" id="JAFKDB010000019">
    <property type="protein sequence ID" value="MBN7770686.1"/>
    <property type="molecule type" value="Genomic_DNA"/>
</dbReference>
<feature type="transmembrane region" description="Helical" evidence="6">
    <location>
        <begin position="170"/>
        <end position="190"/>
    </location>
</feature>
<accession>A0ABS3BFT3</accession>
<evidence type="ECO:0000256" key="1">
    <source>
        <dbReference type="ARBA" id="ARBA00004429"/>
    </source>
</evidence>
<comment type="caution">
    <text evidence="8">The sequence shown here is derived from an EMBL/GenBank/DDBJ whole genome shotgun (WGS) entry which is preliminary data.</text>
</comment>
<evidence type="ECO:0000313" key="9">
    <source>
        <dbReference type="Proteomes" id="UP000664344"/>
    </source>
</evidence>
<dbReference type="Proteomes" id="UP000664344">
    <property type="component" value="Unassembled WGS sequence"/>
</dbReference>
<dbReference type="PANTHER" id="PTHR30482">
    <property type="entry name" value="HIGH-AFFINITY BRANCHED-CHAIN AMINO ACID TRANSPORT SYSTEM PERMEASE"/>
    <property type="match status" value="1"/>
</dbReference>
<keyword evidence="9" id="KW-1185">Reference proteome</keyword>
<evidence type="ECO:0000256" key="4">
    <source>
        <dbReference type="ARBA" id="ARBA00022989"/>
    </source>
</evidence>
<comment type="subcellular location">
    <subcellularLocation>
        <location evidence="1">Cell inner membrane</location>
        <topology evidence="1">Multi-pass membrane protein</topology>
    </subcellularLocation>
</comment>
<gene>
    <name evidence="8" type="ORF">JYP53_12340</name>
</gene>
<dbReference type="CDD" id="cd06581">
    <property type="entry name" value="TM_PBP1_LivM_like"/>
    <property type="match status" value="1"/>
</dbReference>
<evidence type="ECO:0000313" key="8">
    <source>
        <dbReference type="EMBL" id="MBN7770686.1"/>
    </source>
</evidence>
<evidence type="ECO:0000256" key="3">
    <source>
        <dbReference type="ARBA" id="ARBA00022692"/>
    </source>
</evidence>
<feature type="transmembrane region" description="Helical" evidence="6">
    <location>
        <begin position="265"/>
        <end position="283"/>
    </location>
</feature>
<name>A0ABS3BFT3_9GAMM</name>
<evidence type="ECO:0000256" key="6">
    <source>
        <dbReference type="SAM" id="Phobius"/>
    </source>
</evidence>
<feature type="transmembrane region" description="Helical" evidence="6">
    <location>
        <begin position="314"/>
        <end position="334"/>
    </location>
</feature>
<feature type="transmembrane region" description="Helical" evidence="6">
    <location>
        <begin position="90"/>
        <end position="110"/>
    </location>
</feature>
<dbReference type="NCBIfam" id="NF008450">
    <property type="entry name" value="PRK11301.1"/>
    <property type="match status" value="1"/>
</dbReference>
<dbReference type="Pfam" id="PF11862">
    <property type="entry name" value="DUF3382"/>
    <property type="match status" value="1"/>
</dbReference>
<dbReference type="RefSeq" id="WP_206557761.1">
    <property type="nucleotide sequence ID" value="NZ_JAFKDB010000019.1"/>
</dbReference>
<dbReference type="InterPro" id="IPR001851">
    <property type="entry name" value="ABC_transp_permease"/>
</dbReference>
<dbReference type="Pfam" id="PF02653">
    <property type="entry name" value="BPD_transp_2"/>
    <property type="match status" value="1"/>
</dbReference>
<reference evidence="8 9" key="1">
    <citation type="submission" date="2021-02" db="EMBL/GenBank/DDBJ databases">
        <title>PHA producing bacteria isolated from coastal sediment in Guangdong, Shenzhen.</title>
        <authorList>
            <person name="Zheng W."/>
            <person name="Yu S."/>
            <person name="Huang Y."/>
        </authorList>
    </citation>
    <scope>NUCLEOTIDE SEQUENCE [LARGE SCALE GENOMIC DNA]</scope>
    <source>
        <strain evidence="8 9">TN21-5</strain>
    </source>
</reference>
<feature type="transmembrane region" description="Helical" evidence="6">
    <location>
        <begin position="122"/>
        <end position="142"/>
    </location>
</feature>
<organism evidence="8 9">
    <name type="scientific">Marinobacter daepoensis</name>
    <dbReference type="NCBI Taxonomy" id="262077"/>
    <lineage>
        <taxon>Bacteria</taxon>
        <taxon>Pseudomonadati</taxon>
        <taxon>Pseudomonadota</taxon>
        <taxon>Gammaproteobacteria</taxon>
        <taxon>Pseudomonadales</taxon>
        <taxon>Marinobacteraceae</taxon>
        <taxon>Marinobacter</taxon>
    </lineage>
</organism>